<dbReference type="EMBL" id="FONX01000006">
    <property type="protein sequence ID" value="SFE88499.1"/>
    <property type="molecule type" value="Genomic_DNA"/>
</dbReference>
<evidence type="ECO:0000256" key="1">
    <source>
        <dbReference type="SAM" id="MobiDB-lite"/>
    </source>
</evidence>
<feature type="region of interest" description="Disordered" evidence="1">
    <location>
        <begin position="1"/>
        <end position="21"/>
    </location>
</feature>
<dbReference type="RefSeq" id="WP_139222817.1">
    <property type="nucleotide sequence ID" value="NZ_FONX01000006.1"/>
</dbReference>
<organism evidence="2 3">
    <name type="scientific">Paracidovorax wautersii</name>
    <dbReference type="NCBI Taxonomy" id="1177982"/>
    <lineage>
        <taxon>Bacteria</taxon>
        <taxon>Pseudomonadati</taxon>
        <taxon>Pseudomonadota</taxon>
        <taxon>Betaproteobacteria</taxon>
        <taxon>Burkholderiales</taxon>
        <taxon>Comamonadaceae</taxon>
        <taxon>Paracidovorax</taxon>
    </lineage>
</organism>
<dbReference type="STRING" id="1177982.SAMN04489711_106262"/>
<name>A0A1I2E796_9BURK</name>
<keyword evidence="3" id="KW-1185">Reference proteome</keyword>
<evidence type="ECO:0000313" key="3">
    <source>
        <dbReference type="Proteomes" id="UP000199119"/>
    </source>
</evidence>
<gene>
    <name evidence="2" type="ORF">SAMN04489711_106262</name>
</gene>
<proteinExistence type="predicted"/>
<accession>A0A1I2E796</accession>
<protein>
    <submittedName>
        <fullName evidence="2">Uncharacterized protein</fullName>
    </submittedName>
</protein>
<dbReference type="Proteomes" id="UP000199119">
    <property type="component" value="Unassembled WGS sequence"/>
</dbReference>
<evidence type="ECO:0000313" key="2">
    <source>
        <dbReference type="EMBL" id="SFE88499.1"/>
    </source>
</evidence>
<dbReference type="AlphaFoldDB" id="A0A1I2E796"/>
<reference evidence="3" key="1">
    <citation type="submission" date="2016-10" db="EMBL/GenBank/DDBJ databases">
        <authorList>
            <person name="Varghese N."/>
            <person name="Submissions S."/>
        </authorList>
    </citation>
    <scope>NUCLEOTIDE SEQUENCE [LARGE SCALE GENOMIC DNA]</scope>
    <source>
        <strain evidence="3">DSM 27981</strain>
    </source>
</reference>
<sequence>MTHHPSTHRPQAAETKKPQASLHDRVAACELLLQHLVFVLEASSSLDIEAFDRWLTIARDRMLATGSAPQSVVAALARLQALVQA</sequence>